<sequence>MFLTAHGRDEGHRPRSLNQTAKDVRRRLRAARRISAKSESNPRQLDFWLARYKQLSPTSDWQVGERPDGLTRLAIHDELRQFDNQLAELDRNLPSQTKAGEQFHIHRRRAELYGRLAYLADERMVRNLRRQAIENFWEARTAAKEAFLDHRHARPVPGAE</sequence>
<comment type="caution">
    <text evidence="2">The sequence shown here is derived from an EMBL/GenBank/DDBJ whole genome shotgun (WGS) entry which is preliminary data.</text>
</comment>
<evidence type="ECO:0000313" key="2">
    <source>
        <dbReference type="EMBL" id="GAA3713391.1"/>
    </source>
</evidence>
<dbReference type="Proteomes" id="UP001500902">
    <property type="component" value="Unassembled WGS sequence"/>
</dbReference>
<gene>
    <name evidence="2" type="ORF">GCM10022224_093690</name>
</gene>
<feature type="region of interest" description="Disordered" evidence="1">
    <location>
        <begin position="1"/>
        <end position="24"/>
    </location>
</feature>
<accession>A0ABP7E7N4</accession>
<protein>
    <submittedName>
        <fullName evidence="2">Uncharacterized protein</fullName>
    </submittedName>
</protein>
<organism evidence="2 3">
    <name type="scientific">Nonomuraea antimicrobica</name>
    <dbReference type="NCBI Taxonomy" id="561173"/>
    <lineage>
        <taxon>Bacteria</taxon>
        <taxon>Bacillati</taxon>
        <taxon>Actinomycetota</taxon>
        <taxon>Actinomycetes</taxon>
        <taxon>Streptosporangiales</taxon>
        <taxon>Streptosporangiaceae</taxon>
        <taxon>Nonomuraea</taxon>
    </lineage>
</organism>
<evidence type="ECO:0000313" key="3">
    <source>
        <dbReference type="Proteomes" id="UP001500902"/>
    </source>
</evidence>
<proteinExistence type="predicted"/>
<feature type="compositionally biased region" description="Basic and acidic residues" evidence="1">
    <location>
        <begin position="1"/>
        <end position="13"/>
    </location>
</feature>
<keyword evidence="3" id="KW-1185">Reference proteome</keyword>
<name>A0ABP7E7N4_9ACTN</name>
<evidence type="ECO:0000256" key="1">
    <source>
        <dbReference type="SAM" id="MobiDB-lite"/>
    </source>
</evidence>
<reference evidence="3" key="1">
    <citation type="journal article" date="2019" name="Int. J. Syst. Evol. Microbiol.">
        <title>The Global Catalogue of Microorganisms (GCM) 10K type strain sequencing project: providing services to taxonomists for standard genome sequencing and annotation.</title>
        <authorList>
            <consortium name="The Broad Institute Genomics Platform"/>
            <consortium name="The Broad Institute Genome Sequencing Center for Infectious Disease"/>
            <person name="Wu L."/>
            <person name="Ma J."/>
        </authorList>
    </citation>
    <scope>NUCLEOTIDE SEQUENCE [LARGE SCALE GENOMIC DNA]</scope>
    <source>
        <strain evidence="3">JCM 16904</strain>
    </source>
</reference>
<dbReference type="EMBL" id="BAAAZP010000220">
    <property type="protein sequence ID" value="GAA3713391.1"/>
    <property type="molecule type" value="Genomic_DNA"/>
</dbReference>